<dbReference type="VEuPathDB" id="MicrosporidiaDB:EDEG_02932"/>
<proteinExistence type="predicted"/>
<dbReference type="AlphaFoldDB" id="J9DJ93"/>
<reference evidence="2" key="2">
    <citation type="submission" date="2015-07" db="EMBL/GenBank/DDBJ databases">
        <title>Contrasting host-pathogen interactions and genome evolution in two generalist and specialist microsporidian pathogens of mosquitoes.</title>
        <authorList>
            <consortium name="The Broad Institute Genomics Platform"/>
            <consortium name="The Broad Institute Genome Sequencing Center for Infectious Disease"/>
            <person name="Cuomo C.A."/>
            <person name="Sanscrainte N.D."/>
            <person name="Goldberg J.M."/>
            <person name="Heiman D."/>
            <person name="Young S."/>
            <person name="Zeng Q."/>
            <person name="Becnel J.J."/>
            <person name="Birren B.W."/>
        </authorList>
    </citation>
    <scope>NUCLEOTIDE SEQUENCE [LARGE SCALE GENOMIC DNA]</scope>
    <source>
        <strain evidence="2">USNM 41457</strain>
    </source>
</reference>
<evidence type="ECO:0000313" key="1">
    <source>
        <dbReference type="EMBL" id="EJW02670.1"/>
    </source>
</evidence>
<keyword evidence="2" id="KW-1185">Reference proteome</keyword>
<sequence>MKEHISKDNSCHIASKNSKISDSNEKDTKNRTDIATASDQNLSDLANRIHNTLLNPKKNTKKIIKLHIYIEFYDILRDFDFLDNNYRFGIKNILHKDKLTVYQSTFVPLLVEKIVTEAKKAITTNIQNSLLKLYPSEKLTIKNCKASNIVIICVELCV</sequence>
<evidence type="ECO:0000313" key="2">
    <source>
        <dbReference type="Proteomes" id="UP000003163"/>
    </source>
</evidence>
<dbReference type="HOGENOM" id="CLU_1669371_0_0_1"/>
<organism evidence="1 2">
    <name type="scientific">Edhazardia aedis (strain USNM 41457)</name>
    <name type="common">Microsporidian parasite</name>
    <dbReference type="NCBI Taxonomy" id="1003232"/>
    <lineage>
        <taxon>Eukaryota</taxon>
        <taxon>Fungi</taxon>
        <taxon>Fungi incertae sedis</taxon>
        <taxon>Microsporidia</taxon>
        <taxon>Edhazardia</taxon>
    </lineage>
</organism>
<dbReference type="Proteomes" id="UP000003163">
    <property type="component" value="Unassembled WGS sequence"/>
</dbReference>
<dbReference type="EMBL" id="AFBI03000061">
    <property type="protein sequence ID" value="EJW02670.1"/>
    <property type="molecule type" value="Genomic_DNA"/>
</dbReference>
<accession>J9DJ93</accession>
<protein>
    <submittedName>
        <fullName evidence="1">Uncharacterized protein</fullName>
    </submittedName>
</protein>
<dbReference type="InParanoid" id="J9DJ93"/>
<reference evidence="1 2" key="1">
    <citation type="submission" date="2011-08" db="EMBL/GenBank/DDBJ databases">
        <authorList>
            <person name="Liu Z.J."/>
            <person name="Shi F.L."/>
            <person name="Lu J.Q."/>
            <person name="Li M."/>
            <person name="Wang Z.L."/>
        </authorList>
    </citation>
    <scope>NUCLEOTIDE SEQUENCE [LARGE SCALE GENOMIC DNA]</scope>
    <source>
        <strain evidence="1 2">USNM 41457</strain>
    </source>
</reference>
<gene>
    <name evidence="1" type="ORF">EDEG_02932</name>
</gene>
<comment type="caution">
    <text evidence="1">The sequence shown here is derived from an EMBL/GenBank/DDBJ whole genome shotgun (WGS) entry which is preliminary data.</text>
</comment>
<name>J9DJ93_EDHAE</name>